<keyword evidence="2" id="KW-1185">Reference proteome</keyword>
<dbReference type="EMBL" id="MU158045">
    <property type="protein sequence ID" value="KAF9521484.1"/>
    <property type="molecule type" value="Genomic_DNA"/>
</dbReference>
<comment type="caution">
    <text evidence="1">The sequence shown here is derived from an EMBL/GenBank/DDBJ whole genome shotgun (WGS) entry which is preliminary data.</text>
</comment>
<name>A0A9P6E2K0_9AGAR</name>
<evidence type="ECO:0000313" key="1">
    <source>
        <dbReference type="EMBL" id="KAF9521484.1"/>
    </source>
</evidence>
<dbReference type="Proteomes" id="UP000807306">
    <property type="component" value="Unassembled WGS sequence"/>
</dbReference>
<evidence type="ECO:0000313" key="2">
    <source>
        <dbReference type="Proteomes" id="UP000807306"/>
    </source>
</evidence>
<organism evidence="1 2">
    <name type="scientific">Crepidotus variabilis</name>
    <dbReference type="NCBI Taxonomy" id="179855"/>
    <lineage>
        <taxon>Eukaryota</taxon>
        <taxon>Fungi</taxon>
        <taxon>Dikarya</taxon>
        <taxon>Basidiomycota</taxon>
        <taxon>Agaricomycotina</taxon>
        <taxon>Agaricomycetes</taxon>
        <taxon>Agaricomycetidae</taxon>
        <taxon>Agaricales</taxon>
        <taxon>Agaricineae</taxon>
        <taxon>Crepidotaceae</taxon>
        <taxon>Crepidotus</taxon>
    </lineage>
</organism>
<dbReference type="AlphaFoldDB" id="A0A9P6E2K0"/>
<accession>A0A9P6E2K0</accession>
<protein>
    <submittedName>
        <fullName evidence="1">Uncharacterized protein</fullName>
    </submittedName>
</protein>
<sequence>MLPEELKAICIELAVFSELNRKKRLSNVVAIFNTCHQWRRIIFGLPFSIDVESLSPNSLYWPTYFISLNRTIRAFSVRWIVFNGTQEKIFPACAILQDDPTYTKIQTQCKPSTDLRSKAMMKNLMSSLVRQRERLFQIDLSSDDCEMLDWENLVIGELGKLQILRIWLAPRQAPHSLQFTASSLTTLILRKCIPPSSKSWNLQTLVIHDLSRNDWDYLEVLHFLSTTPFLQHIAFDGDFYIPPEGSSTSRLLPTLRSLVSINLSYDFDVAISRRCQLFAIIRDLSTPNLNQIEWVEALTRGGKDEVDALPQQYLDNVRVIVISPKYSTVKWKRPGIIFCGAWPDITPIQSSRSLFIEGLHAVENLSTHIHCFPCVQVVHISTIDDVEENFKRYLAMVSKIPTIHRRVILYNCNTAHTYPTNVELRYEAWDIQL</sequence>
<proteinExistence type="predicted"/>
<reference evidence="1" key="1">
    <citation type="submission" date="2020-11" db="EMBL/GenBank/DDBJ databases">
        <authorList>
            <consortium name="DOE Joint Genome Institute"/>
            <person name="Ahrendt S."/>
            <person name="Riley R."/>
            <person name="Andreopoulos W."/>
            <person name="Labutti K."/>
            <person name="Pangilinan J."/>
            <person name="Ruiz-Duenas F.J."/>
            <person name="Barrasa J.M."/>
            <person name="Sanchez-Garcia M."/>
            <person name="Camarero S."/>
            <person name="Miyauchi S."/>
            <person name="Serrano A."/>
            <person name="Linde D."/>
            <person name="Babiker R."/>
            <person name="Drula E."/>
            <person name="Ayuso-Fernandez I."/>
            <person name="Pacheco R."/>
            <person name="Padilla G."/>
            <person name="Ferreira P."/>
            <person name="Barriuso J."/>
            <person name="Kellner H."/>
            <person name="Castanera R."/>
            <person name="Alfaro M."/>
            <person name="Ramirez L."/>
            <person name="Pisabarro A.G."/>
            <person name="Kuo A."/>
            <person name="Tritt A."/>
            <person name="Lipzen A."/>
            <person name="He G."/>
            <person name="Yan M."/>
            <person name="Ng V."/>
            <person name="Cullen D."/>
            <person name="Martin F."/>
            <person name="Rosso M.-N."/>
            <person name="Henrissat B."/>
            <person name="Hibbett D."/>
            <person name="Martinez A.T."/>
            <person name="Grigoriev I.V."/>
        </authorList>
    </citation>
    <scope>NUCLEOTIDE SEQUENCE</scope>
    <source>
        <strain evidence="1">CBS 506.95</strain>
    </source>
</reference>
<gene>
    <name evidence="1" type="ORF">CPB83DRAFT_841228</name>
</gene>
<dbReference type="SUPFAM" id="SSF52047">
    <property type="entry name" value="RNI-like"/>
    <property type="match status" value="1"/>
</dbReference>